<dbReference type="Pfam" id="PF13192">
    <property type="entry name" value="Thioredoxin_3"/>
    <property type="match status" value="1"/>
</dbReference>
<feature type="domain" description="Thioredoxin-like fold" evidence="1">
    <location>
        <begin position="1"/>
        <end position="88"/>
    </location>
</feature>
<dbReference type="PROSITE" id="PS51354">
    <property type="entry name" value="GLUTAREDOXIN_2"/>
    <property type="match status" value="1"/>
</dbReference>
<dbReference type="Proteomes" id="UP000051861">
    <property type="component" value="Unassembled WGS sequence"/>
</dbReference>
<evidence type="ECO:0000259" key="1">
    <source>
        <dbReference type="Pfam" id="PF13192"/>
    </source>
</evidence>
<sequence>MEVKVFGKPGCEYCKTTVKKFETFFGRWNIDQSVVKLNFFDMETVDGLAEGAFYSVTKVPSTVIEREGAILARWDGKVPLSEEFKGFFEAS</sequence>
<dbReference type="InterPro" id="IPR012336">
    <property type="entry name" value="Thioredoxin-like_fold"/>
</dbReference>
<dbReference type="Gene3D" id="3.40.30.10">
    <property type="entry name" value="Glutaredoxin"/>
    <property type="match status" value="1"/>
</dbReference>
<evidence type="ECO:0000313" key="2">
    <source>
        <dbReference type="EMBL" id="KPJ67958.1"/>
    </source>
</evidence>
<dbReference type="SUPFAM" id="SSF52833">
    <property type="entry name" value="Thioredoxin-like"/>
    <property type="match status" value="1"/>
</dbReference>
<comment type="caution">
    <text evidence="2">The sequence shown here is derived from an EMBL/GenBank/DDBJ whole genome shotgun (WGS) entry which is preliminary data.</text>
</comment>
<organism evidence="2 3">
    <name type="scientific">candidate division WOR-1 bacterium DG_54_3</name>
    <dbReference type="NCBI Taxonomy" id="1703775"/>
    <lineage>
        <taxon>Bacteria</taxon>
        <taxon>Bacillati</taxon>
        <taxon>Saganbacteria</taxon>
    </lineage>
</organism>
<name>A0A0S7XZV8_UNCSA</name>
<dbReference type="EMBL" id="LIZX01000059">
    <property type="protein sequence ID" value="KPJ67958.1"/>
    <property type="molecule type" value="Genomic_DNA"/>
</dbReference>
<protein>
    <recommendedName>
        <fullName evidence="1">Thioredoxin-like fold domain-containing protein</fullName>
    </recommendedName>
</protein>
<dbReference type="AlphaFoldDB" id="A0A0S7XZV8"/>
<evidence type="ECO:0000313" key="3">
    <source>
        <dbReference type="Proteomes" id="UP000051861"/>
    </source>
</evidence>
<proteinExistence type="predicted"/>
<accession>A0A0S7XZV8</accession>
<reference evidence="2 3" key="1">
    <citation type="journal article" date="2015" name="Microbiome">
        <title>Genomic resolution of linkages in carbon, nitrogen, and sulfur cycling among widespread estuary sediment bacteria.</title>
        <authorList>
            <person name="Baker B.J."/>
            <person name="Lazar C.S."/>
            <person name="Teske A.P."/>
            <person name="Dick G.J."/>
        </authorList>
    </citation>
    <scope>NUCLEOTIDE SEQUENCE [LARGE SCALE GENOMIC DNA]</scope>
    <source>
        <strain evidence="2">DG_54_3</strain>
    </source>
</reference>
<dbReference type="InterPro" id="IPR036249">
    <property type="entry name" value="Thioredoxin-like_sf"/>
</dbReference>
<gene>
    <name evidence="2" type="ORF">AMJ44_06995</name>
</gene>